<reference evidence="2" key="1">
    <citation type="submission" date="2023-10" db="EMBL/GenBank/DDBJ databases">
        <title>Genome Sequence of the Bacteria from From Gut Wall in Crohn's Disease.</title>
        <authorList>
            <person name="Rodriguez-Palacios A."/>
        </authorList>
    </citation>
    <scope>NUCLEOTIDE SEQUENCE</scope>
    <source>
        <strain evidence="2">CavFT-hAR58</strain>
    </source>
</reference>
<dbReference type="AlphaFoldDB" id="A0AAE4RWI9"/>
<feature type="compositionally biased region" description="Basic and acidic residues" evidence="1">
    <location>
        <begin position="21"/>
        <end position="43"/>
    </location>
</feature>
<dbReference type="Proteomes" id="UP001181347">
    <property type="component" value="Unassembled WGS sequence"/>
</dbReference>
<evidence type="ECO:0000313" key="3">
    <source>
        <dbReference type="Proteomes" id="UP001181347"/>
    </source>
</evidence>
<evidence type="ECO:0000256" key="1">
    <source>
        <dbReference type="SAM" id="MobiDB-lite"/>
    </source>
</evidence>
<feature type="region of interest" description="Disordered" evidence="1">
    <location>
        <begin position="1"/>
        <end position="43"/>
    </location>
</feature>
<gene>
    <name evidence="2" type="ORF">RVH17_01695</name>
</gene>
<protein>
    <submittedName>
        <fullName evidence="2">Uncharacterized protein</fullName>
    </submittedName>
</protein>
<organism evidence="2 3">
    <name type="scientific">Alistipes finegoldii</name>
    <dbReference type="NCBI Taxonomy" id="214856"/>
    <lineage>
        <taxon>Bacteria</taxon>
        <taxon>Pseudomonadati</taxon>
        <taxon>Bacteroidota</taxon>
        <taxon>Bacteroidia</taxon>
        <taxon>Bacteroidales</taxon>
        <taxon>Rikenellaceae</taxon>
        <taxon>Alistipes</taxon>
    </lineage>
</organism>
<evidence type="ECO:0000313" key="2">
    <source>
        <dbReference type="EMBL" id="MDU0258841.1"/>
    </source>
</evidence>
<accession>A0AAE4RWI9</accession>
<name>A0AAE4RWI9_9BACT</name>
<proteinExistence type="predicted"/>
<dbReference type="EMBL" id="JAWDES010000003">
    <property type="protein sequence ID" value="MDU0258841.1"/>
    <property type="molecule type" value="Genomic_DNA"/>
</dbReference>
<dbReference type="RefSeq" id="WP_262918157.1">
    <property type="nucleotide sequence ID" value="NZ_BAAFKU010000038.1"/>
</dbReference>
<comment type="caution">
    <text evidence="2">The sequence shown here is derived from an EMBL/GenBank/DDBJ whole genome shotgun (WGS) entry which is preliminary data.</text>
</comment>
<feature type="compositionally biased region" description="Low complexity" evidence="1">
    <location>
        <begin position="7"/>
        <end position="18"/>
    </location>
</feature>
<sequence>MAGGGDAAADADLKAALGRSRAGEQQRAEQEREEMFHADIRWF</sequence>